<proteinExistence type="predicted"/>
<dbReference type="EMBL" id="BK059101">
    <property type="protein sequence ID" value="DAE29971.1"/>
    <property type="molecule type" value="Genomic_DNA"/>
</dbReference>
<evidence type="ECO:0000313" key="1">
    <source>
        <dbReference type="EMBL" id="DAE29971.1"/>
    </source>
</evidence>
<organism evidence="1">
    <name type="scientific">virus sp. ctE0n6</name>
    <dbReference type="NCBI Taxonomy" id="2827985"/>
    <lineage>
        <taxon>Viruses</taxon>
    </lineage>
</organism>
<reference evidence="1" key="1">
    <citation type="journal article" date="2021" name="Proc. Natl. Acad. Sci. U.S.A.">
        <title>A Catalog of Tens of Thousands of Viruses from Human Metagenomes Reveals Hidden Associations with Chronic Diseases.</title>
        <authorList>
            <person name="Tisza M.J."/>
            <person name="Buck C.B."/>
        </authorList>
    </citation>
    <scope>NUCLEOTIDE SEQUENCE</scope>
    <source>
        <strain evidence="1">CtE0n6</strain>
    </source>
</reference>
<protein>
    <submittedName>
        <fullName evidence="1">Uncharacterized protein</fullName>
    </submittedName>
</protein>
<sequence>MKDLQLYELLKDAYESTTKNYNRFKKVIESTKWDNDFYADGEHYFIKDNLTLTIENIDPFREAWKPTVWIGSDYYSFEC</sequence>
<name>A0A8S5RFN2_9VIRU</name>
<accession>A0A8S5RFN2</accession>